<reference evidence="3" key="2">
    <citation type="submission" date="2021-09" db="EMBL/GenBank/DDBJ databases">
        <authorList>
            <person name="Gilroy R."/>
        </authorList>
    </citation>
    <scope>NUCLEOTIDE SEQUENCE</scope>
    <source>
        <strain evidence="3">CHK160-4876</strain>
    </source>
</reference>
<gene>
    <name evidence="3" type="ORF">K8V30_07040</name>
</gene>
<dbReference type="AlphaFoldDB" id="A0A921ND09"/>
<organism evidence="3 4">
    <name type="scientific">Metalysinibacillus jejuensis</name>
    <dbReference type="NCBI Taxonomy" id="914327"/>
    <lineage>
        <taxon>Bacteria</taxon>
        <taxon>Bacillati</taxon>
        <taxon>Bacillota</taxon>
        <taxon>Bacilli</taxon>
        <taxon>Bacillales</taxon>
        <taxon>Caryophanaceae</taxon>
        <taxon>Metalysinibacillus</taxon>
    </lineage>
</organism>
<dbReference type="InterPro" id="IPR002550">
    <property type="entry name" value="CNNM"/>
</dbReference>
<proteinExistence type="predicted"/>
<dbReference type="GO" id="GO:0016020">
    <property type="term" value="C:membrane"/>
    <property type="evidence" value="ECO:0007669"/>
    <property type="project" value="UniProtKB-UniRule"/>
</dbReference>
<dbReference type="PANTHER" id="PTHR43099">
    <property type="entry name" value="UPF0053 PROTEIN YRKA"/>
    <property type="match status" value="1"/>
</dbReference>
<reference evidence="3" key="1">
    <citation type="journal article" date="2021" name="PeerJ">
        <title>Extensive microbial diversity within the chicken gut microbiome revealed by metagenomics and culture.</title>
        <authorList>
            <person name="Gilroy R."/>
            <person name="Ravi A."/>
            <person name="Getino M."/>
            <person name="Pursley I."/>
            <person name="Horton D.L."/>
            <person name="Alikhan N.F."/>
            <person name="Baker D."/>
            <person name="Gharbi K."/>
            <person name="Hall N."/>
            <person name="Watson M."/>
            <person name="Adriaenssens E.M."/>
            <person name="Foster-Nyarko E."/>
            <person name="Jarju S."/>
            <person name="Secka A."/>
            <person name="Antonio M."/>
            <person name="Oren A."/>
            <person name="Chaudhuri R.R."/>
            <person name="La Ragione R."/>
            <person name="Hildebrand F."/>
            <person name="Pallen M.J."/>
        </authorList>
    </citation>
    <scope>NUCLEOTIDE SEQUENCE</scope>
    <source>
        <strain evidence="3">CHK160-4876</strain>
    </source>
</reference>
<evidence type="ECO:0000259" key="2">
    <source>
        <dbReference type="PROSITE" id="PS51846"/>
    </source>
</evidence>
<keyword evidence="1" id="KW-0472">Membrane</keyword>
<evidence type="ECO:0000313" key="3">
    <source>
        <dbReference type="EMBL" id="HJH11423.1"/>
    </source>
</evidence>
<feature type="domain" description="CNNM transmembrane" evidence="2">
    <location>
        <begin position="1"/>
        <end position="54"/>
    </location>
</feature>
<dbReference type="PANTHER" id="PTHR43099:SF2">
    <property type="entry name" value="UPF0053 PROTEIN YRKA"/>
    <property type="match status" value="1"/>
</dbReference>
<dbReference type="Proteomes" id="UP000700212">
    <property type="component" value="Unassembled WGS sequence"/>
</dbReference>
<dbReference type="PROSITE" id="PS51846">
    <property type="entry name" value="CNNM"/>
    <property type="match status" value="1"/>
</dbReference>
<feature type="non-terminal residue" evidence="3">
    <location>
        <position position="54"/>
    </location>
</feature>
<sequence length="54" mass="5958">MVITIRLAVFAALIALTAFFVASEFAIVKVRKTRIDQLVLEGNKKAVKAQKLVN</sequence>
<evidence type="ECO:0000313" key="4">
    <source>
        <dbReference type="Proteomes" id="UP000700212"/>
    </source>
</evidence>
<dbReference type="InterPro" id="IPR051676">
    <property type="entry name" value="UPF0053_domain"/>
</dbReference>
<accession>A0A921ND09</accession>
<keyword evidence="1" id="KW-0812">Transmembrane</keyword>
<evidence type="ECO:0000256" key="1">
    <source>
        <dbReference type="PROSITE-ProRule" id="PRU01193"/>
    </source>
</evidence>
<comment type="caution">
    <text evidence="3">The sequence shown here is derived from an EMBL/GenBank/DDBJ whole genome shotgun (WGS) entry which is preliminary data.</text>
</comment>
<dbReference type="EMBL" id="DYTV01000094">
    <property type="protein sequence ID" value="HJH11423.1"/>
    <property type="molecule type" value="Genomic_DNA"/>
</dbReference>
<name>A0A921ND09_9BACL</name>
<protein>
    <submittedName>
        <fullName evidence="3">CNNM domain-containing protein</fullName>
    </submittedName>
</protein>
<keyword evidence="1" id="KW-1133">Transmembrane helix</keyword>
<dbReference type="Pfam" id="PF01595">
    <property type="entry name" value="CNNM"/>
    <property type="match status" value="1"/>
</dbReference>